<dbReference type="GO" id="GO:0015254">
    <property type="term" value="F:glycerol channel activity"/>
    <property type="evidence" value="ECO:0007669"/>
    <property type="project" value="TreeGrafter"/>
</dbReference>
<evidence type="ECO:0000256" key="4">
    <source>
        <dbReference type="ARBA" id="ARBA00022692"/>
    </source>
</evidence>
<gene>
    <name evidence="9" type="ORF">PSSU_0161</name>
</gene>
<dbReference type="Proteomes" id="UP000216454">
    <property type="component" value="Unassembled WGS sequence"/>
</dbReference>
<accession>A0A261F3W2</accession>
<dbReference type="AlphaFoldDB" id="A0A261F3W2"/>
<keyword evidence="6 8" id="KW-0472">Membrane</keyword>
<dbReference type="PRINTS" id="PR00783">
    <property type="entry name" value="MINTRINSICP"/>
</dbReference>
<dbReference type="SUPFAM" id="SSF81338">
    <property type="entry name" value="Aquaporin-like"/>
    <property type="match status" value="1"/>
</dbReference>
<dbReference type="GO" id="GO:0005886">
    <property type="term" value="C:plasma membrane"/>
    <property type="evidence" value="ECO:0007669"/>
    <property type="project" value="TreeGrafter"/>
</dbReference>
<feature type="transmembrane region" description="Helical" evidence="8">
    <location>
        <begin position="56"/>
        <end position="80"/>
    </location>
</feature>
<proteinExistence type="inferred from homology"/>
<dbReference type="CDD" id="cd00333">
    <property type="entry name" value="MIP"/>
    <property type="match status" value="1"/>
</dbReference>
<evidence type="ECO:0000256" key="3">
    <source>
        <dbReference type="ARBA" id="ARBA00022448"/>
    </source>
</evidence>
<dbReference type="PANTHER" id="PTHR43829">
    <property type="entry name" value="AQUAPORIN OR AQUAGLYCEROPORIN RELATED"/>
    <property type="match status" value="1"/>
</dbReference>
<reference evidence="9 10" key="1">
    <citation type="journal article" date="2017" name="BMC Genomics">
        <title>Comparative genomic and phylogenomic analyses of the Bifidobacteriaceae family.</title>
        <authorList>
            <person name="Lugli G.A."/>
            <person name="Milani C."/>
            <person name="Turroni F."/>
            <person name="Duranti S."/>
            <person name="Mancabelli L."/>
            <person name="Mangifesta M."/>
            <person name="Ferrario C."/>
            <person name="Modesto M."/>
            <person name="Mattarelli P."/>
            <person name="Jiri K."/>
            <person name="van Sinderen D."/>
            <person name="Ventura M."/>
        </authorList>
    </citation>
    <scope>NUCLEOTIDE SEQUENCE [LARGE SCALE GENOMIC DNA]</scope>
    <source>
        <strain evidence="9 10">DSM 24744</strain>
    </source>
</reference>
<evidence type="ECO:0000256" key="8">
    <source>
        <dbReference type="SAM" id="Phobius"/>
    </source>
</evidence>
<keyword evidence="5 8" id="KW-1133">Transmembrane helix</keyword>
<evidence type="ECO:0000313" key="9">
    <source>
        <dbReference type="EMBL" id="OZG53765.1"/>
    </source>
</evidence>
<keyword evidence="3 7" id="KW-0813">Transport</keyword>
<dbReference type="InterPro" id="IPR023271">
    <property type="entry name" value="Aquaporin-like"/>
</dbReference>
<dbReference type="Gene3D" id="1.20.1080.10">
    <property type="entry name" value="Glycerol uptake facilitator protein"/>
    <property type="match status" value="1"/>
</dbReference>
<keyword evidence="4 7" id="KW-0812">Transmembrane</keyword>
<protein>
    <submittedName>
        <fullName evidence="9">Glycerol uptake permease</fullName>
    </submittedName>
</protein>
<comment type="caution">
    <text evidence="9">The sequence shown here is derived from an EMBL/GenBank/DDBJ whole genome shotgun (WGS) entry which is preliminary data.</text>
</comment>
<dbReference type="PANTHER" id="PTHR43829:SF9">
    <property type="entry name" value="AQUAPORIN-9"/>
    <property type="match status" value="1"/>
</dbReference>
<dbReference type="InterPro" id="IPR022357">
    <property type="entry name" value="MIP_CS"/>
</dbReference>
<organism evidence="9 10">
    <name type="scientific">Pseudoscardovia suis</name>
    <dbReference type="NCBI Taxonomy" id="987063"/>
    <lineage>
        <taxon>Bacteria</taxon>
        <taxon>Bacillati</taxon>
        <taxon>Actinomycetota</taxon>
        <taxon>Actinomycetes</taxon>
        <taxon>Bifidobacteriales</taxon>
        <taxon>Bifidobacteriaceae</taxon>
        <taxon>Pseudoscardovia</taxon>
    </lineage>
</organism>
<feature type="transmembrane region" description="Helical" evidence="8">
    <location>
        <begin position="180"/>
        <end position="200"/>
    </location>
</feature>
<name>A0A261F3W2_9BIFI</name>
<keyword evidence="10" id="KW-1185">Reference proteome</keyword>
<dbReference type="PROSITE" id="PS00221">
    <property type="entry name" value="MIP"/>
    <property type="match status" value="1"/>
</dbReference>
<evidence type="ECO:0000256" key="5">
    <source>
        <dbReference type="ARBA" id="ARBA00022989"/>
    </source>
</evidence>
<evidence type="ECO:0000256" key="1">
    <source>
        <dbReference type="ARBA" id="ARBA00004141"/>
    </source>
</evidence>
<evidence type="ECO:0000256" key="2">
    <source>
        <dbReference type="ARBA" id="ARBA00006175"/>
    </source>
</evidence>
<dbReference type="Pfam" id="PF00230">
    <property type="entry name" value="MIP"/>
    <property type="match status" value="1"/>
</dbReference>
<evidence type="ECO:0000313" key="10">
    <source>
        <dbReference type="Proteomes" id="UP000216454"/>
    </source>
</evidence>
<feature type="transmembrane region" description="Helical" evidence="8">
    <location>
        <begin position="101"/>
        <end position="126"/>
    </location>
</feature>
<evidence type="ECO:0000256" key="7">
    <source>
        <dbReference type="RuleBase" id="RU000477"/>
    </source>
</evidence>
<comment type="subcellular location">
    <subcellularLocation>
        <location evidence="1">Membrane</location>
        <topology evidence="1">Multi-pass membrane protein</topology>
    </subcellularLocation>
</comment>
<feature type="transmembrane region" description="Helical" evidence="8">
    <location>
        <begin position="152"/>
        <end position="173"/>
    </location>
</feature>
<feature type="transmembrane region" description="Helical" evidence="8">
    <location>
        <begin position="21"/>
        <end position="44"/>
    </location>
</feature>
<dbReference type="InterPro" id="IPR050363">
    <property type="entry name" value="MIP/Aquaporin"/>
</dbReference>
<feature type="transmembrane region" description="Helical" evidence="8">
    <location>
        <begin position="235"/>
        <end position="255"/>
    </location>
</feature>
<sequence length="256" mass="27169">MLSAAPDHHRKRRTVDYPLATRLLAEFLGTAILLILGNGSVAAVSLKGSKEFHAGWIVIVIGYACGVMFPCLMFGGISGSHINPAMTIGQAINGMFPWNEVLPYIIAQILGAVVGQLIVVLCYLPYYKQTEDVDAVFGTFSTNDAANNKFNYFVNEFVGTLVLVLCALCSLSLPWGKANLAAGAITVGLVCGALVAALGGPTGPALNPARDLMPRLLHQILPLPHKGSSHWTESWIPVVAPICGAIVGVALFKLFI</sequence>
<dbReference type="EMBL" id="MWWQ01000003">
    <property type="protein sequence ID" value="OZG53765.1"/>
    <property type="molecule type" value="Genomic_DNA"/>
</dbReference>
<comment type="similarity">
    <text evidence="2 7">Belongs to the MIP/aquaporin (TC 1.A.8) family.</text>
</comment>
<evidence type="ECO:0000256" key="6">
    <source>
        <dbReference type="ARBA" id="ARBA00023136"/>
    </source>
</evidence>
<dbReference type="InterPro" id="IPR000425">
    <property type="entry name" value="MIP"/>
</dbReference>